<keyword evidence="2" id="KW-1185">Reference proteome</keyword>
<evidence type="ECO:0000313" key="1">
    <source>
        <dbReference type="EMBL" id="KAK5630299.1"/>
    </source>
</evidence>
<comment type="caution">
    <text evidence="1">The sequence shown here is derived from an EMBL/GenBank/DDBJ whole genome shotgun (WGS) entry which is preliminary data.</text>
</comment>
<sequence length="99" mass="11046">MAIASLDDLKTYVAETIATLESVKPEEVNGKEGEVFQAMLGQDDQGKPLFKSMKAINFIEGYVKPNVFFHLTTLYDLLRWKGLSIGKGDYLGAFLVIEQ</sequence>
<dbReference type="InterPro" id="IPR034660">
    <property type="entry name" value="DinB/YfiT-like"/>
</dbReference>
<accession>A0AAN7URR4</accession>
<dbReference type="EMBL" id="JAWHQM010000015">
    <property type="protein sequence ID" value="KAK5630299.1"/>
    <property type="molecule type" value="Genomic_DNA"/>
</dbReference>
<dbReference type="PANTHER" id="PTHR36922">
    <property type="entry name" value="BLL2446 PROTEIN"/>
    <property type="match status" value="1"/>
</dbReference>
<dbReference type="Gene3D" id="1.20.120.450">
    <property type="entry name" value="dinb family like domain"/>
    <property type="match status" value="1"/>
</dbReference>
<proteinExistence type="predicted"/>
<name>A0AAN7URR4_9PEZI</name>
<dbReference type="InterPro" id="IPR018531">
    <property type="entry name" value="DUF1993"/>
</dbReference>
<dbReference type="Pfam" id="PF09351">
    <property type="entry name" value="DUF1993"/>
    <property type="match status" value="1"/>
</dbReference>
<dbReference type="PANTHER" id="PTHR36922:SF1">
    <property type="entry name" value="DUF1993 DOMAIN-CONTAINING PROTEIN"/>
    <property type="match status" value="1"/>
</dbReference>
<gene>
    <name evidence="1" type="ORF">RRF57_006014</name>
</gene>
<evidence type="ECO:0000313" key="2">
    <source>
        <dbReference type="Proteomes" id="UP001305414"/>
    </source>
</evidence>
<dbReference type="SUPFAM" id="SSF109854">
    <property type="entry name" value="DinB/YfiT-like putative metalloenzymes"/>
    <property type="match status" value="1"/>
</dbReference>
<dbReference type="Proteomes" id="UP001305414">
    <property type="component" value="Unassembled WGS sequence"/>
</dbReference>
<organism evidence="1 2">
    <name type="scientific">Xylaria bambusicola</name>
    <dbReference type="NCBI Taxonomy" id="326684"/>
    <lineage>
        <taxon>Eukaryota</taxon>
        <taxon>Fungi</taxon>
        <taxon>Dikarya</taxon>
        <taxon>Ascomycota</taxon>
        <taxon>Pezizomycotina</taxon>
        <taxon>Sordariomycetes</taxon>
        <taxon>Xylariomycetidae</taxon>
        <taxon>Xylariales</taxon>
        <taxon>Xylariaceae</taxon>
        <taxon>Xylaria</taxon>
    </lineage>
</organism>
<dbReference type="AlphaFoldDB" id="A0AAN7URR4"/>
<protein>
    <submittedName>
        <fullName evidence="1">Uncharacterized protein</fullName>
    </submittedName>
</protein>
<reference evidence="1 2" key="1">
    <citation type="submission" date="2023-10" db="EMBL/GenBank/DDBJ databases">
        <title>Draft genome sequence of Xylaria bambusicola isolate GMP-LS, the root and basal stem rot pathogen of sugarcane in Indonesia.</title>
        <authorList>
            <person name="Selvaraj P."/>
            <person name="Muralishankar V."/>
            <person name="Muruganantham S."/>
            <person name="Sp S."/>
            <person name="Haryani S."/>
            <person name="Lau K.J.X."/>
            <person name="Naqvi N.I."/>
        </authorList>
    </citation>
    <scope>NUCLEOTIDE SEQUENCE [LARGE SCALE GENOMIC DNA]</scope>
    <source>
        <strain evidence="1">GMP-LS</strain>
    </source>
</reference>